<keyword evidence="5" id="KW-0864">Zinc transport</keyword>
<accession>A0A291QTH8</accession>
<evidence type="ECO:0000259" key="10">
    <source>
        <dbReference type="Pfam" id="PF01545"/>
    </source>
</evidence>
<sequence>MHDHSHTHHRSIAALNKAFTWGICLNIGYVIFEAIMGLAIGSLALLSDAGHNLSDVASLALSLLAFRLARLKPNETFTYGYRKSTVLISLLNAVILLLAVGIIGYEAIRRFSNPEPVAGKTVAIVAGVGIVINAFTAYLFLKDKEKDLNVKSAYLHMAADTLVSLGAVVAGLIILWKGWTWVDPVISLVFILVILWSTYGLLRDSLILSLDGVPRNIDLETVRGKMEKVSGVRDVHHLHIWAVSTTDNALTAHVKIEPGLNPERMDQIKNELKHVLEHLGIRHATLELELKHTDDDLGY</sequence>
<dbReference type="KEGG" id="cbae:COR50_09175"/>
<keyword evidence="7" id="KW-0406">Ion transport</keyword>
<feature type="domain" description="Cation efflux protein cytoplasmic" evidence="11">
    <location>
        <begin position="214"/>
        <end position="285"/>
    </location>
</feature>
<dbReference type="PANTHER" id="PTHR11562:SF17">
    <property type="entry name" value="RE54080P-RELATED"/>
    <property type="match status" value="1"/>
</dbReference>
<gene>
    <name evidence="12" type="ORF">COR50_09175</name>
</gene>
<dbReference type="GO" id="GO:0005886">
    <property type="term" value="C:plasma membrane"/>
    <property type="evidence" value="ECO:0007669"/>
    <property type="project" value="TreeGrafter"/>
</dbReference>
<evidence type="ECO:0000256" key="1">
    <source>
        <dbReference type="ARBA" id="ARBA00004141"/>
    </source>
</evidence>
<dbReference type="InterPro" id="IPR027469">
    <property type="entry name" value="Cation_efflux_TMD_sf"/>
</dbReference>
<feature type="transmembrane region" description="Helical" evidence="9">
    <location>
        <begin position="21"/>
        <end position="43"/>
    </location>
</feature>
<feature type="transmembrane region" description="Helical" evidence="9">
    <location>
        <begin position="117"/>
        <end position="141"/>
    </location>
</feature>
<evidence type="ECO:0000313" key="12">
    <source>
        <dbReference type="EMBL" id="ATL47329.1"/>
    </source>
</evidence>
<dbReference type="NCBIfam" id="TIGR01297">
    <property type="entry name" value="CDF"/>
    <property type="match status" value="1"/>
</dbReference>
<feature type="transmembrane region" description="Helical" evidence="9">
    <location>
        <begin position="86"/>
        <end position="105"/>
    </location>
</feature>
<dbReference type="RefSeq" id="WP_098193711.1">
    <property type="nucleotide sequence ID" value="NZ_CP023777.1"/>
</dbReference>
<dbReference type="Pfam" id="PF16916">
    <property type="entry name" value="ZT_dimer"/>
    <property type="match status" value="1"/>
</dbReference>
<evidence type="ECO:0000259" key="11">
    <source>
        <dbReference type="Pfam" id="PF16916"/>
    </source>
</evidence>
<evidence type="ECO:0000256" key="5">
    <source>
        <dbReference type="ARBA" id="ARBA00022906"/>
    </source>
</evidence>
<keyword evidence="5" id="KW-0862">Zinc</keyword>
<dbReference type="SUPFAM" id="SSF160240">
    <property type="entry name" value="Cation efflux protein cytoplasmic domain-like"/>
    <property type="match status" value="1"/>
</dbReference>
<keyword evidence="3" id="KW-0813">Transport</keyword>
<dbReference type="InterPro" id="IPR050681">
    <property type="entry name" value="CDF/SLC30A"/>
</dbReference>
<dbReference type="PANTHER" id="PTHR11562">
    <property type="entry name" value="CATION EFFLUX PROTEIN/ ZINC TRANSPORTER"/>
    <property type="match status" value="1"/>
</dbReference>
<dbReference type="InterPro" id="IPR027470">
    <property type="entry name" value="Cation_efflux_CTD"/>
</dbReference>
<dbReference type="AlphaFoldDB" id="A0A291QTH8"/>
<dbReference type="InterPro" id="IPR036837">
    <property type="entry name" value="Cation_efflux_CTD_sf"/>
</dbReference>
<evidence type="ECO:0000256" key="9">
    <source>
        <dbReference type="SAM" id="Phobius"/>
    </source>
</evidence>
<evidence type="ECO:0000256" key="8">
    <source>
        <dbReference type="ARBA" id="ARBA00023136"/>
    </source>
</evidence>
<feature type="transmembrane region" description="Helical" evidence="9">
    <location>
        <begin position="49"/>
        <end position="66"/>
    </location>
</feature>
<evidence type="ECO:0000256" key="6">
    <source>
        <dbReference type="ARBA" id="ARBA00022989"/>
    </source>
</evidence>
<reference evidence="12 13" key="1">
    <citation type="submission" date="2017-10" db="EMBL/GenBank/DDBJ databases">
        <title>Paenichitinophaga pekingensis gen. nov., sp. nov., isolated from activated sludge.</title>
        <authorList>
            <person name="Jin D."/>
            <person name="Kong X."/>
            <person name="Deng Y."/>
            <person name="Bai Z."/>
        </authorList>
    </citation>
    <scope>NUCLEOTIDE SEQUENCE [LARGE SCALE GENOMIC DNA]</scope>
    <source>
        <strain evidence="12 13">13</strain>
    </source>
</reference>
<keyword evidence="8 9" id="KW-0472">Membrane</keyword>
<feature type="domain" description="Cation efflux protein transmembrane" evidence="10">
    <location>
        <begin position="23"/>
        <end position="206"/>
    </location>
</feature>
<keyword evidence="6 9" id="KW-1133">Transmembrane helix</keyword>
<feature type="transmembrane region" description="Helical" evidence="9">
    <location>
        <begin position="181"/>
        <end position="202"/>
    </location>
</feature>
<evidence type="ECO:0000313" key="13">
    <source>
        <dbReference type="Proteomes" id="UP000220133"/>
    </source>
</evidence>
<dbReference type="GO" id="GO:0005385">
    <property type="term" value="F:zinc ion transmembrane transporter activity"/>
    <property type="evidence" value="ECO:0007669"/>
    <property type="project" value="TreeGrafter"/>
</dbReference>
<dbReference type="EMBL" id="CP023777">
    <property type="protein sequence ID" value="ATL47329.1"/>
    <property type="molecule type" value="Genomic_DNA"/>
</dbReference>
<evidence type="ECO:0000256" key="3">
    <source>
        <dbReference type="ARBA" id="ARBA00022448"/>
    </source>
</evidence>
<dbReference type="Gene3D" id="1.20.1510.10">
    <property type="entry name" value="Cation efflux protein transmembrane domain"/>
    <property type="match status" value="1"/>
</dbReference>
<dbReference type="InterPro" id="IPR058533">
    <property type="entry name" value="Cation_efflux_TM"/>
</dbReference>
<name>A0A291QTH8_9BACT</name>
<protein>
    <submittedName>
        <fullName evidence="12">Cation transporter</fullName>
    </submittedName>
</protein>
<organism evidence="12 13">
    <name type="scientific">Chitinophaga caeni</name>
    <dbReference type="NCBI Taxonomy" id="2029983"/>
    <lineage>
        <taxon>Bacteria</taxon>
        <taxon>Pseudomonadati</taxon>
        <taxon>Bacteroidota</taxon>
        <taxon>Chitinophagia</taxon>
        <taxon>Chitinophagales</taxon>
        <taxon>Chitinophagaceae</taxon>
        <taxon>Chitinophaga</taxon>
    </lineage>
</organism>
<comment type="subcellular location">
    <subcellularLocation>
        <location evidence="1">Membrane</location>
        <topology evidence="1">Multi-pass membrane protein</topology>
    </subcellularLocation>
</comment>
<evidence type="ECO:0000256" key="4">
    <source>
        <dbReference type="ARBA" id="ARBA00022692"/>
    </source>
</evidence>
<evidence type="ECO:0000256" key="2">
    <source>
        <dbReference type="ARBA" id="ARBA00008873"/>
    </source>
</evidence>
<dbReference type="SUPFAM" id="SSF161111">
    <property type="entry name" value="Cation efflux protein transmembrane domain-like"/>
    <property type="match status" value="1"/>
</dbReference>
<dbReference type="InterPro" id="IPR002524">
    <property type="entry name" value="Cation_efflux"/>
</dbReference>
<dbReference type="Pfam" id="PF01545">
    <property type="entry name" value="Cation_efflux"/>
    <property type="match status" value="1"/>
</dbReference>
<feature type="transmembrane region" description="Helical" evidence="9">
    <location>
        <begin position="153"/>
        <end position="175"/>
    </location>
</feature>
<keyword evidence="4 9" id="KW-0812">Transmembrane</keyword>
<comment type="similarity">
    <text evidence="2">Belongs to the cation diffusion facilitator (CDF) transporter (TC 2.A.4) family. SLC30A subfamily.</text>
</comment>
<dbReference type="Proteomes" id="UP000220133">
    <property type="component" value="Chromosome"/>
</dbReference>
<keyword evidence="13" id="KW-1185">Reference proteome</keyword>
<proteinExistence type="inferred from homology"/>
<evidence type="ECO:0000256" key="7">
    <source>
        <dbReference type="ARBA" id="ARBA00023065"/>
    </source>
</evidence>
<dbReference type="OrthoDB" id="9809646at2"/>